<dbReference type="SMART" id="SM00014">
    <property type="entry name" value="acidPPc"/>
    <property type="match status" value="1"/>
</dbReference>
<accession>A0A538U891</accession>
<feature type="transmembrane region" description="Helical" evidence="1">
    <location>
        <begin position="183"/>
        <end position="210"/>
    </location>
</feature>
<feature type="transmembrane region" description="Helical" evidence="1">
    <location>
        <begin position="222"/>
        <end position="243"/>
    </location>
</feature>
<dbReference type="Gene3D" id="1.20.144.10">
    <property type="entry name" value="Phosphatidic acid phosphatase type 2/haloperoxidase"/>
    <property type="match status" value="1"/>
</dbReference>
<name>A0A538U891_UNCEI</name>
<evidence type="ECO:0000313" key="4">
    <source>
        <dbReference type="Proteomes" id="UP000319771"/>
    </source>
</evidence>
<dbReference type="InterPro" id="IPR036938">
    <property type="entry name" value="PAP2/HPO_sf"/>
</dbReference>
<dbReference type="InterPro" id="IPR026841">
    <property type="entry name" value="Aur1/Ipt1"/>
</dbReference>
<proteinExistence type="predicted"/>
<keyword evidence="1" id="KW-1133">Transmembrane helix</keyword>
<dbReference type="EMBL" id="VBPB01000120">
    <property type="protein sequence ID" value="TMQ72122.1"/>
    <property type="molecule type" value="Genomic_DNA"/>
</dbReference>
<keyword evidence="1" id="KW-0472">Membrane</keyword>
<comment type="caution">
    <text evidence="3">The sequence shown here is derived from an EMBL/GenBank/DDBJ whole genome shotgun (WGS) entry which is preliminary data.</text>
</comment>
<dbReference type="SUPFAM" id="SSF48317">
    <property type="entry name" value="Acid phosphatase/Vanadium-dependent haloperoxidase"/>
    <property type="match status" value="1"/>
</dbReference>
<gene>
    <name evidence="3" type="ORF">E6K81_08330</name>
</gene>
<protein>
    <submittedName>
        <fullName evidence="3">Phosphatase PAP2 family protein</fullName>
    </submittedName>
</protein>
<dbReference type="Proteomes" id="UP000319771">
    <property type="component" value="Unassembled WGS sequence"/>
</dbReference>
<sequence length="297" mass="31871">MLRPARRSSSGANAKGGPLNLPVVLAIPMIGFHWDPVRINDAVGQALNNLAGRSRLLDDLLYLGLHNDLAKGAVIGACFFAAWFGHASREDLLRARAILLTTLAAAALVLATTKTMSHVIVLPRPAILSQRLYLLEGDQLREQARLPFRVPLDGWDQTKARTLSEGQVLVDDLGGFPSDHAGLFVTLALGIWVVSRAAGAIALFWTFGVILAGKIITGQHSLFDVVAGTAMAVLGLAICLGVASRWLDRPLERLANWTLRHGAFASALIFLVMFEVGSTLDHLPDLATAILKGLKGR</sequence>
<dbReference type="InterPro" id="IPR000326">
    <property type="entry name" value="PAP2/HPO"/>
</dbReference>
<dbReference type="AlphaFoldDB" id="A0A538U891"/>
<feature type="transmembrane region" description="Helical" evidence="1">
    <location>
        <begin position="69"/>
        <end position="85"/>
    </location>
</feature>
<dbReference type="GO" id="GO:0016020">
    <property type="term" value="C:membrane"/>
    <property type="evidence" value="ECO:0007669"/>
    <property type="project" value="UniProtKB-SubCell"/>
</dbReference>
<reference evidence="3 4" key="1">
    <citation type="journal article" date="2019" name="Nat. Microbiol.">
        <title>Mediterranean grassland soil C-N compound turnover is dependent on rainfall and depth, and is mediated by genomically divergent microorganisms.</title>
        <authorList>
            <person name="Diamond S."/>
            <person name="Andeer P.F."/>
            <person name="Li Z."/>
            <person name="Crits-Christoph A."/>
            <person name="Burstein D."/>
            <person name="Anantharaman K."/>
            <person name="Lane K.R."/>
            <person name="Thomas B.C."/>
            <person name="Pan C."/>
            <person name="Northen T.R."/>
            <person name="Banfield J.F."/>
        </authorList>
    </citation>
    <scope>NUCLEOTIDE SEQUENCE [LARGE SCALE GENOMIC DNA]</scope>
    <source>
        <strain evidence="3">WS_11</strain>
    </source>
</reference>
<organism evidence="3 4">
    <name type="scientific">Eiseniibacteriota bacterium</name>
    <dbReference type="NCBI Taxonomy" id="2212470"/>
    <lineage>
        <taxon>Bacteria</taxon>
        <taxon>Candidatus Eiseniibacteriota</taxon>
    </lineage>
</organism>
<feature type="transmembrane region" description="Helical" evidence="1">
    <location>
        <begin position="263"/>
        <end position="283"/>
    </location>
</feature>
<dbReference type="Pfam" id="PF14378">
    <property type="entry name" value="PAP2_3"/>
    <property type="match status" value="1"/>
</dbReference>
<evidence type="ECO:0000313" key="3">
    <source>
        <dbReference type="EMBL" id="TMQ72122.1"/>
    </source>
</evidence>
<feature type="transmembrane region" description="Helical" evidence="1">
    <location>
        <begin position="97"/>
        <end position="121"/>
    </location>
</feature>
<evidence type="ECO:0000259" key="2">
    <source>
        <dbReference type="SMART" id="SM00014"/>
    </source>
</evidence>
<evidence type="ECO:0000256" key="1">
    <source>
        <dbReference type="SAM" id="Phobius"/>
    </source>
</evidence>
<keyword evidence="1" id="KW-0812">Transmembrane</keyword>
<feature type="domain" description="Phosphatidic acid phosphatase type 2/haloperoxidase" evidence="2">
    <location>
        <begin position="98"/>
        <end position="240"/>
    </location>
</feature>